<protein>
    <recommendedName>
        <fullName evidence="1">Ig-like domain-containing protein</fullName>
    </recommendedName>
</protein>
<dbReference type="InterPro" id="IPR013106">
    <property type="entry name" value="Ig_V-set"/>
</dbReference>
<keyword evidence="3" id="KW-1185">Reference proteome</keyword>
<dbReference type="EMBL" id="CAJVCH010056675">
    <property type="protein sequence ID" value="CAG7718867.1"/>
    <property type="molecule type" value="Genomic_DNA"/>
</dbReference>
<dbReference type="OrthoDB" id="6415662at2759"/>
<accession>A0A8J2JHG0</accession>
<dbReference type="FunFam" id="2.60.40.10:FF:000437">
    <property type="entry name" value="Beat-IIIc, isoform A"/>
    <property type="match status" value="1"/>
</dbReference>
<reference evidence="2" key="1">
    <citation type="submission" date="2021-06" db="EMBL/GenBank/DDBJ databases">
        <authorList>
            <person name="Hodson N. C."/>
            <person name="Mongue J. A."/>
            <person name="Jaron S. K."/>
        </authorList>
    </citation>
    <scope>NUCLEOTIDE SEQUENCE</scope>
</reference>
<evidence type="ECO:0000313" key="2">
    <source>
        <dbReference type="EMBL" id="CAG7718867.1"/>
    </source>
</evidence>
<feature type="domain" description="Ig-like" evidence="1">
    <location>
        <begin position="142"/>
        <end position="232"/>
    </location>
</feature>
<comment type="caution">
    <text evidence="2">The sequence shown here is derived from an EMBL/GenBank/DDBJ whole genome shotgun (WGS) entry which is preliminary data.</text>
</comment>
<proteinExistence type="predicted"/>
<dbReference type="Proteomes" id="UP000708208">
    <property type="component" value="Unassembled WGS sequence"/>
</dbReference>
<sequence>MLHDQMKSIKVLGIIVFIIGSVVESLRLSKVVVPPIKKIGESAVLSCPFELERDRLYAVKWYKDNEEIFRYIPKYNPPMNEYRVDGVHIRLSESNPKQVTLHSLDLRSTGVYRCEVSAEGPSFASVQGEERMTVVHLPAEGPQISGSRLFEEYEVGDLLELNCTSSESFPPARLSWFINDIPINPSYIKTIYPPPNESSLNSMTVTKSISQMSMRLELSHLEGGSAKVRCVAHVFALFWQDGDEKIVSNSKDKTGFDLRTTYNLPIVDNRETLFLVKGGGSANHGNLLILLSTIGLLWFYTR</sequence>
<gene>
    <name evidence="2" type="ORF">AFUS01_LOCUS8230</name>
</gene>
<evidence type="ECO:0000259" key="1">
    <source>
        <dbReference type="PROSITE" id="PS50835"/>
    </source>
</evidence>
<dbReference type="AlphaFoldDB" id="A0A8J2JHG0"/>
<feature type="domain" description="Ig-like" evidence="1">
    <location>
        <begin position="40"/>
        <end position="133"/>
    </location>
</feature>
<dbReference type="Pfam" id="PF07686">
    <property type="entry name" value="V-set"/>
    <property type="match status" value="1"/>
</dbReference>
<organism evidence="2 3">
    <name type="scientific">Allacma fusca</name>
    <dbReference type="NCBI Taxonomy" id="39272"/>
    <lineage>
        <taxon>Eukaryota</taxon>
        <taxon>Metazoa</taxon>
        <taxon>Ecdysozoa</taxon>
        <taxon>Arthropoda</taxon>
        <taxon>Hexapoda</taxon>
        <taxon>Collembola</taxon>
        <taxon>Symphypleona</taxon>
        <taxon>Sminthuridae</taxon>
        <taxon>Allacma</taxon>
    </lineage>
</organism>
<dbReference type="PANTHER" id="PTHR21261">
    <property type="entry name" value="BEAT PROTEIN"/>
    <property type="match status" value="1"/>
</dbReference>
<name>A0A8J2JHG0_9HEXA</name>
<dbReference type="PANTHER" id="PTHR21261:SF14">
    <property type="entry name" value="BEATEN PATH IV, ISOFORM B"/>
    <property type="match status" value="1"/>
</dbReference>
<evidence type="ECO:0000313" key="3">
    <source>
        <dbReference type="Proteomes" id="UP000708208"/>
    </source>
</evidence>
<dbReference type="PROSITE" id="PS50835">
    <property type="entry name" value="IG_LIKE"/>
    <property type="match status" value="2"/>
</dbReference>
<dbReference type="InterPro" id="IPR007110">
    <property type="entry name" value="Ig-like_dom"/>
</dbReference>